<organism evidence="1">
    <name type="scientific">marine sediment metagenome</name>
    <dbReference type="NCBI Taxonomy" id="412755"/>
    <lineage>
        <taxon>unclassified sequences</taxon>
        <taxon>metagenomes</taxon>
        <taxon>ecological metagenomes</taxon>
    </lineage>
</organism>
<proteinExistence type="predicted"/>
<dbReference type="Gene3D" id="3.40.50.920">
    <property type="match status" value="1"/>
</dbReference>
<gene>
    <name evidence="1" type="ORF">LCGC14_2939670</name>
</gene>
<dbReference type="SUPFAM" id="SSF52922">
    <property type="entry name" value="TK C-terminal domain-like"/>
    <property type="match status" value="1"/>
</dbReference>
<dbReference type="EMBL" id="LAZR01058930">
    <property type="protein sequence ID" value="KKK68874.1"/>
    <property type="molecule type" value="Genomic_DNA"/>
</dbReference>
<evidence type="ECO:0000313" key="1">
    <source>
        <dbReference type="EMBL" id="KKK68874.1"/>
    </source>
</evidence>
<name>A0A0F8ZR57_9ZZZZ</name>
<comment type="caution">
    <text evidence="1">The sequence shown here is derived from an EMBL/GenBank/DDBJ whole genome shotgun (WGS) entry which is preliminary data.</text>
</comment>
<protein>
    <recommendedName>
        <fullName evidence="2">Pyruvate:ferredoxin oxidoreductase core domain-containing protein</fullName>
    </recommendedName>
</protein>
<dbReference type="AlphaFoldDB" id="A0A0F8ZR57"/>
<evidence type="ECO:0008006" key="2">
    <source>
        <dbReference type="Google" id="ProtNLM"/>
    </source>
</evidence>
<feature type="non-terminal residue" evidence="1">
    <location>
        <position position="1"/>
    </location>
</feature>
<accession>A0A0F8ZR57</accession>
<sequence length="173" mass="19624">HPTKGAFFTRGSSRDRYAKYTESSDEYVDNMQRLLVKWETAKNYVPQPEFRPAKQSTRDGMIYFGTTTASAEEALDILSDKGLHMDAMRVRGFPFNADVEAFIEDHDRIFVVEQNRDGQLRTLLINECEINPSKLKPLLCYDGLPVTARWMVEAITGSGTTDNVVPLSKKVKV</sequence>
<dbReference type="InterPro" id="IPR009014">
    <property type="entry name" value="Transketo_C/PFOR_II"/>
</dbReference>
<reference evidence="1" key="1">
    <citation type="journal article" date="2015" name="Nature">
        <title>Complex archaea that bridge the gap between prokaryotes and eukaryotes.</title>
        <authorList>
            <person name="Spang A."/>
            <person name="Saw J.H."/>
            <person name="Jorgensen S.L."/>
            <person name="Zaremba-Niedzwiedzka K."/>
            <person name="Martijn J."/>
            <person name="Lind A.E."/>
            <person name="van Eijk R."/>
            <person name="Schleper C."/>
            <person name="Guy L."/>
            <person name="Ettema T.J."/>
        </authorList>
    </citation>
    <scope>NUCLEOTIDE SEQUENCE</scope>
</reference>